<reference evidence="2 3" key="1">
    <citation type="submission" date="2021-03" db="EMBL/GenBank/DDBJ databases">
        <title>Fibrella sp. HMF5405 genome sequencing and assembly.</title>
        <authorList>
            <person name="Kang H."/>
            <person name="Kim H."/>
            <person name="Bae S."/>
            <person name="Joh K."/>
        </authorList>
    </citation>
    <scope>NUCLEOTIDE SEQUENCE [LARGE SCALE GENOMIC DNA]</scope>
    <source>
        <strain evidence="2 3">HMF5405</strain>
    </source>
</reference>
<proteinExistence type="predicted"/>
<organism evidence="2 3">
    <name type="scientific">Fibrella forsythiae</name>
    <dbReference type="NCBI Taxonomy" id="2817061"/>
    <lineage>
        <taxon>Bacteria</taxon>
        <taxon>Pseudomonadati</taxon>
        <taxon>Bacteroidota</taxon>
        <taxon>Cytophagia</taxon>
        <taxon>Cytophagales</taxon>
        <taxon>Spirosomataceae</taxon>
        <taxon>Fibrella</taxon>
    </lineage>
</organism>
<feature type="region of interest" description="Disordered" evidence="1">
    <location>
        <begin position="53"/>
        <end position="74"/>
    </location>
</feature>
<dbReference type="RefSeq" id="WP_207327445.1">
    <property type="nucleotide sequence ID" value="NZ_JAFMYW010000001.1"/>
</dbReference>
<accession>A0ABS3JF47</accession>
<evidence type="ECO:0000256" key="1">
    <source>
        <dbReference type="SAM" id="MobiDB-lite"/>
    </source>
</evidence>
<keyword evidence="3" id="KW-1185">Reference proteome</keyword>
<evidence type="ECO:0000313" key="3">
    <source>
        <dbReference type="Proteomes" id="UP000664628"/>
    </source>
</evidence>
<dbReference type="Proteomes" id="UP000664628">
    <property type="component" value="Unassembled WGS sequence"/>
</dbReference>
<comment type="caution">
    <text evidence="2">The sequence shown here is derived from an EMBL/GenBank/DDBJ whole genome shotgun (WGS) entry which is preliminary data.</text>
</comment>
<dbReference type="EMBL" id="JAFMYW010000001">
    <property type="protein sequence ID" value="MBO0947537.1"/>
    <property type="molecule type" value="Genomic_DNA"/>
</dbReference>
<evidence type="ECO:0000313" key="2">
    <source>
        <dbReference type="EMBL" id="MBO0947537.1"/>
    </source>
</evidence>
<sequence>MCDKRPFDTRQAASEVIYYLKRSSSRDKIPRRTYFCRYCSAWHLTSETKGEYRARRKWQKGRDKPSRTMRDRRK</sequence>
<evidence type="ECO:0008006" key="4">
    <source>
        <dbReference type="Google" id="ProtNLM"/>
    </source>
</evidence>
<name>A0ABS3JF47_9BACT</name>
<protein>
    <recommendedName>
        <fullName evidence="4">50S ribosomal protein L44e</fullName>
    </recommendedName>
</protein>
<feature type="compositionally biased region" description="Basic and acidic residues" evidence="1">
    <location>
        <begin position="60"/>
        <end position="74"/>
    </location>
</feature>
<gene>
    <name evidence="2" type="ORF">J2I46_03025</name>
</gene>